<name>A0ABY6LWT7_9FLAO</name>
<accession>A0ABY6LWT7</accession>
<dbReference type="PANTHER" id="PTHR36456:SF1">
    <property type="entry name" value="UPF0232 PROTEIN SCO3875"/>
    <property type="match status" value="1"/>
</dbReference>
<dbReference type="EMBL" id="CP081495">
    <property type="protein sequence ID" value="UYW00422.1"/>
    <property type="molecule type" value="Genomic_DNA"/>
</dbReference>
<sequence>MKEKKYYDRRTASVESPISEVLKTFLKQNTKLSKGLYTKNIKETWQKVMGPGVNSYTSSITLKGSTVYVSLTSSIIRSELSYGRQKMITMLNEELGENIIKDIVLR</sequence>
<dbReference type="PANTHER" id="PTHR36456">
    <property type="entry name" value="UPF0232 PROTEIN SCO3875"/>
    <property type="match status" value="1"/>
</dbReference>
<dbReference type="InterPro" id="IPR007922">
    <property type="entry name" value="DciA-like"/>
</dbReference>
<proteinExistence type="predicted"/>
<dbReference type="Pfam" id="PF05258">
    <property type="entry name" value="DciA"/>
    <property type="match status" value="1"/>
</dbReference>
<protein>
    <submittedName>
        <fullName evidence="1">DUF721 domain-containing protein</fullName>
    </submittedName>
</protein>
<dbReference type="RefSeq" id="WP_264432140.1">
    <property type="nucleotide sequence ID" value="NZ_CP081495.1"/>
</dbReference>
<evidence type="ECO:0000313" key="1">
    <source>
        <dbReference type="EMBL" id="UYW00422.1"/>
    </source>
</evidence>
<reference evidence="1" key="1">
    <citation type="submission" date="2021-08" db="EMBL/GenBank/DDBJ databases">
        <title>Flavobacterium sp. strain CC-SYL302.</title>
        <authorList>
            <person name="Lin S.-Y."/>
            <person name="Lee T.-H."/>
            <person name="Young C.-C."/>
        </authorList>
    </citation>
    <scope>NUCLEOTIDE SEQUENCE</scope>
    <source>
        <strain evidence="1">CC-SYL302</strain>
    </source>
</reference>
<organism evidence="1 2">
    <name type="scientific">Flavobacterium agricola</name>
    <dbReference type="NCBI Taxonomy" id="2870839"/>
    <lineage>
        <taxon>Bacteria</taxon>
        <taxon>Pseudomonadati</taxon>
        <taxon>Bacteroidota</taxon>
        <taxon>Flavobacteriia</taxon>
        <taxon>Flavobacteriales</taxon>
        <taxon>Flavobacteriaceae</taxon>
        <taxon>Flavobacterium</taxon>
    </lineage>
</organism>
<dbReference type="Proteomes" id="UP001163328">
    <property type="component" value="Chromosome"/>
</dbReference>
<evidence type="ECO:0000313" key="2">
    <source>
        <dbReference type="Proteomes" id="UP001163328"/>
    </source>
</evidence>
<keyword evidence="2" id="KW-1185">Reference proteome</keyword>
<gene>
    <name evidence="1" type="ORF">K5I29_07590</name>
</gene>